<dbReference type="EMBL" id="OOIL02003368">
    <property type="protein sequence ID" value="VFQ87203.1"/>
    <property type="molecule type" value="Genomic_DNA"/>
</dbReference>
<dbReference type="NCBIfam" id="TIGR00756">
    <property type="entry name" value="PPR"/>
    <property type="match status" value="8"/>
</dbReference>
<feature type="compositionally biased region" description="Polar residues" evidence="6">
    <location>
        <begin position="146"/>
        <end position="157"/>
    </location>
</feature>
<feature type="compositionally biased region" description="Polar residues" evidence="6">
    <location>
        <begin position="73"/>
        <end position="82"/>
    </location>
</feature>
<evidence type="ECO:0000259" key="7">
    <source>
        <dbReference type="PROSITE" id="PS50071"/>
    </source>
</evidence>
<organism evidence="8 9">
    <name type="scientific">Cuscuta campestris</name>
    <dbReference type="NCBI Taxonomy" id="132261"/>
    <lineage>
        <taxon>Eukaryota</taxon>
        <taxon>Viridiplantae</taxon>
        <taxon>Streptophyta</taxon>
        <taxon>Embryophyta</taxon>
        <taxon>Tracheophyta</taxon>
        <taxon>Spermatophyta</taxon>
        <taxon>Magnoliopsida</taxon>
        <taxon>eudicotyledons</taxon>
        <taxon>Gunneridae</taxon>
        <taxon>Pentapetalae</taxon>
        <taxon>asterids</taxon>
        <taxon>lamiids</taxon>
        <taxon>Solanales</taxon>
        <taxon>Convolvulaceae</taxon>
        <taxon>Cuscuteae</taxon>
        <taxon>Cuscuta</taxon>
        <taxon>Cuscuta subgen. Grammica</taxon>
        <taxon>Cuscuta sect. Cleistogrammica</taxon>
    </lineage>
</organism>
<feature type="repeat" description="PPR" evidence="4">
    <location>
        <begin position="927"/>
        <end position="957"/>
    </location>
</feature>
<feature type="repeat" description="PPR" evidence="4">
    <location>
        <begin position="787"/>
        <end position="821"/>
    </location>
</feature>
<dbReference type="PROSITE" id="PS51375">
    <property type="entry name" value="PPR"/>
    <property type="match status" value="9"/>
</dbReference>
<feature type="DNA-binding region" description="Homeobox" evidence="3">
    <location>
        <begin position="3"/>
        <end position="51"/>
    </location>
</feature>
<feature type="repeat" description="PPR" evidence="4">
    <location>
        <begin position="1067"/>
        <end position="1101"/>
    </location>
</feature>
<dbReference type="InterPro" id="IPR002885">
    <property type="entry name" value="PPR_rpt"/>
</dbReference>
<reference evidence="8 9" key="1">
    <citation type="submission" date="2018-04" db="EMBL/GenBank/DDBJ databases">
        <authorList>
            <person name="Vogel A."/>
        </authorList>
    </citation>
    <scope>NUCLEOTIDE SEQUENCE [LARGE SCALE GENOMIC DNA]</scope>
</reference>
<evidence type="ECO:0000256" key="1">
    <source>
        <dbReference type="ARBA" id="ARBA00004123"/>
    </source>
</evidence>
<dbReference type="InterPro" id="IPR051222">
    <property type="entry name" value="PPR/CCM1_RNA-binding"/>
</dbReference>
<dbReference type="Pfam" id="PF01535">
    <property type="entry name" value="PPR"/>
    <property type="match status" value="4"/>
</dbReference>
<dbReference type="Proteomes" id="UP000595140">
    <property type="component" value="Unassembled WGS sequence"/>
</dbReference>
<evidence type="ECO:0000256" key="3">
    <source>
        <dbReference type="PROSITE-ProRule" id="PRU00108"/>
    </source>
</evidence>
<keyword evidence="2" id="KW-0677">Repeat</keyword>
<dbReference type="PANTHER" id="PTHR47942">
    <property type="entry name" value="TETRATRICOPEPTIDE REPEAT (TPR)-LIKE SUPERFAMILY PROTEIN-RELATED"/>
    <property type="match status" value="1"/>
</dbReference>
<feature type="compositionally biased region" description="Basic and acidic residues" evidence="6">
    <location>
        <begin position="83"/>
        <end position="96"/>
    </location>
</feature>
<comment type="subcellular location">
    <subcellularLocation>
        <location evidence="1 3 5">Nucleus</location>
    </subcellularLocation>
</comment>
<name>A0A484ME11_9ASTE</name>
<keyword evidence="3 5" id="KW-0371">Homeobox</keyword>
<evidence type="ECO:0000313" key="9">
    <source>
        <dbReference type="Proteomes" id="UP000595140"/>
    </source>
</evidence>
<dbReference type="GO" id="GO:0003677">
    <property type="term" value="F:DNA binding"/>
    <property type="evidence" value="ECO:0007669"/>
    <property type="project" value="UniProtKB-UniRule"/>
</dbReference>
<dbReference type="Gene3D" id="1.10.10.60">
    <property type="entry name" value="Homeodomain-like"/>
    <property type="match status" value="1"/>
</dbReference>
<dbReference type="InterPro" id="IPR001356">
    <property type="entry name" value="HD"/>
</dbReference>
<sequence length="1155" mass="128353">MLEELYRRGTRTPSADQIQQITAQLRKHGKIEGKNVFYWFQNHKARERQKRRRQLEAAEAAATGGPAADSDKSSLANNGDNNSEGKDSGANKRGCEVDEQQTINLSSTHTSLNAEKSKSVQMGTNENKDEADEIMQQKRSSREKSATWSNQISSPPSRQRHLTVAAIDHPTSSSSTGTATPFLLPPPHHPNFGFSVGPPNYYDAECGSQTLQLFPLGRGDECGNGGKTPPAAGNTAVRATLVAHRLLEFVDGTAQPPPPTIVDEKAPAAADGVPVLKPNPAYEQWTILDAQLRAALLATLSSSVQNLVHLCPTAAAIWDHLHQRYNSLSRTHIFQLKEQLHNLRKGELSMQAYLDEALKIVTALSLAREPVPEQDLILNVLHGLPSEYASLKQNVRTNITDLTFNKMFIPLSILIIVEEDHVGVGEDDCPVSGEDASVVMGAEPLLTVTLAEVAAVVSGILYLFVKFVAGLIMERGSVGIVIMKMSMALLNERTIKPCTLPPFLCSFQAQQLHYKETDEPPEVDIDRHTAVTNRAYWTRRIHKLCAGDRNVDGALLLLDHLRLRGYIPDSLNLSSVIHALCDAGRFPEAHRRFSLAASVHSDVLDERTCNVIIARLLDSRSPESTLGVIRSLFRGKPEFVPSLMNYNRLIDQFCAVSMPRDAHRVFDEMRDRGHFPNVVSYTTLINGYCRVGKISDAWNLFDEMSSRGVSPNPLTYSTLIRGALRKKDVEKGKALMGNLWKAMTIEEDTLVNSAAFSNLIDSLCRSGLFHEVFNIAGEMPQGKSVANEFSYGQMIDSLCRYGMYNGAARIVYMMKKRGLNPGLVAYNTIVHGICKEGDFFRAYQLFDEGIRFGYSPSEFTYKLLIDGLCSLFDLAKAKNVLNIMLRTKSADKTRIYNIYLRATCQTGNPAHLLNTLVTMLESQCEPDVISLNIVINGFCKMGRVDEAMKVLQDMMSGKKFCSPDAVTYTTAITGLLEVGRDEEALNLLRYTMPESGITPNVVTYNAVLRGFFKMHRVDEAMEIFNTCRFPADSTTHTIIIDGLFDSGRVDEAKKFWDAVVWPSRVHDGYVYSAILKGLCQTGRVEDACDFLYELVDCGVSLCHVNYNIVIDGASRFGLKKEAYQIVCEMRKNGLTPDAVTWRILDKLHKKTRTKL</sequence>
<evidence type="ECO:0000313" key="8">
    <source>
        <dbReference type="EMBL" id="VFQ87203.1"/>
    </source>
</evidence>
<feature type="repeat" description="PPR" evidence="4">
    <location>
        <begin position="822"/>
        <end position="856"/>
    </location>
</feature>
<dbReference type="PANTHER" id="PTHR47942:SF51">
    <property type="entry name" value="OS02G0321000 PROTEIN"/>
    <property type="match status" value="1"/>
</dbReference>
<feature type="repeat" description="PPR" evidence="4">
    <location>
        <begin position="964"/>
        <end position="999"/>
    </location>
</feature>
<evidence type="ECO:0000256" key="2">
    <source>
        <dbReference type="ARBA" id="ARBA00022737"/>
    </source>
</evidence>
<keyword evidence="9" id="KW-1185">Reference proteome</keyword>
<dbReference type="InterPro" id="IPR009057">
    <property type="entry name" value="Homeodomain-like_sf"/>
</dbReference>
<dbReference type="SUPFAM" id="SSF46689">
    <property type="entry name" value="Homeodomain-like"/>
    <property type="match status" value="1"/>
</dbReference>
<dbReference type="Pfam" id="PF13041">
    <property type="entry name" value="PPR_2"/>
    <property type="match status" value="5"/>
</dbReference>
<dbReference type="AlphaFoldDB" id="A0A484ME11"/>
<dbReference type="GO" id="GO:0005634">
    <property type="term" value="C:nucleus"/>
    <property type="evidence" value="ECO:0007669"/>
    <property type="project" value="UniProtKB-SubCell"/>
</dbReference>
<gene>
    <name evidence="8" type="ORF">CCAM_LOCUS28979</name>
</gene>
<dbReference type="Pfam" id="PF00046">
    <property type="entry name" value="Homeodomain"/>
    <property type="match status" value="1"/>
</dbReference>
<feature type="repeat" description="PPR" evidence="4">
    <location>
        <begin position="1102"/>
        <end position="1136"/>
    </location>
</feature>
<feature type="repeat" description="PPR" evidence="4">
    <location>
        <begin position="1000"/>
        <end position="1030"/>
    </location>
</feature>
<dbReference type="Pfam" id="PF14223">
    <property type="entry name" value="Retrotran_gag_2"/>
    <property type="match status" value="1"/>
</dbReference>
<dbReference type="InterPro" id="IPR011990">
    <property type="entry name" value="TPR-like_helical_dom_sf"/>
</dbReference>
<feature type="repeat" description="PPR" evidence="4">
    <location>
        <begin position="642"/>
        <end position="676"/>
    </location>
</feature>
<feature type="repeat" description="PPR" evidence="4">
    <location>
        <begin position="677"/>
        <end position="711"/>
    </location>
</feature>
<dbReference type="OrthoDB" id="185373at2759"/>
<feature type="domain" description="Homeobox" evidence="7">
    <location>
        <begin position="1"/>
        <end position="50"/>
    </location>
</feature>
<feature type="compositionally biased region" description="Polar residues" evidence="6">
    <location>
        <begin position="100"/>
        <end position="125"/>
    </location>
</feature>
<proteinExistence type="predicted"/>
<dbReference type="CDD" id="cd00086">
    <property type="entry name" value="homeodomain"/>
    <property type="match status" value="1"/>
</dbReference>
<evidence type="ECO:0000256" key="5">
    <source>
        <dbReference type="RuleBase" id="RU000682"/>
    </source>
</evidence>
<keyword evidence="3 5" id="KW-0238">DNA-binding</keyword>
<feature type="region of interest" description="Disordered" evidence="6">
    <location>
        <begin position="45"/>
        <end position="159"/>
    </location>
</feature>
<evidence type="ECO:0000256" key="4">
    <source>
        <dbReference type="PROSITE-ProRule" id="PRU00708"/>
    </source>
</evidence>
<keyword evidence="3 5" id="KW-0539">Nucleus</keyword>
<protein>
    <recommendedName>
        <fullName evidence="7">Homeobox domain-containing protein</fullName>
    </recommendedName>
</protein>
<accession>A0A484ME11</accession>
<dbReference type="Gene3D" id="1.25.40.10">
    <property type="entry name" value="Tetratricopeptide repeat domain"/>
    <property type="match status" value="6"/>
</dbReference>
<evidence type="ECO:0000256" key="6">
    <source>
        <dbReference type="SAM" id="MobiDB-lite"/>
    </source>
</evidence>
<dbReference type="PROSITE" id="PS50071">
    <property type="entry name" value="HOMEOBOX_2"/>
    <property type="match status" value="1"/>
</dbReference>